<feature type="domain" description="TIR" evidence="16">
    <location>
        <begin position="1708"/>
        <end position="1855"/>
    </location>
</feature>
<keyword evidence="7" id="KW-0677">Repeat</keyword>
<evidence type="ECO:0000256" key="15">
    <source>
        <dbReference type="SAM" id="SignalP"/>
    </source>
</evidence>
<dbReference type="PANTHER" id="PTHR24365:SF545">
    <property type="entry name" value="TOLL-LIKE RECEPTOR 12"/>
    <property type="match status" value="1"/>
</dbReference>
<comment type="subcellular location">
    <subcellularLocation>
        <location evidence="1">Membrane</location>
        <topology evidence="1">Single-pass type I membrane protein</topology>
    </subcellularLocation>
</comment>
<evidence type="ECO:0000256" key="13">
    <source>
        <dbReference type="ARBA" id="ARBA00023198"/>
    </source>
</evidence>
<dbReference type="InterPro" id="IPR000157">
    <property type="entry name" value="TIR_dom"/>
</dbReference>
<feature type="domain" description="TIR" evidence="16">
    <location>
        <begin position="787"/>
        <end position="934"/>
    </location>
</feature>
<dbReference type="Proteomes" id="UP001174136">
    <property type="component" value="Unassembled WGS sequence"/>
</dbReference>
<feature type="domain" description="TIR" evidence="16">
    <location>
        <begin position="2631"/>
        <end position="2778"/>
    </location>
</feature>
<sequence>MAISTCQLSMLTVGLLVHLSYQYGFKNCIGDLYSNNQTFSCSKREEKILSNIVGDLPASAINISITLNPVRHIPTGSFQGFLKLENLQMSNNKLRLIDRLAFQKLHHLKTLNLSSNNISELNYSVFQDLYNLTFLSLENNTIRDLPENLFNTTPHLNTLILRQNRLDKFSDVVRSIASLSHLTKLDLCFNHLTSLSHLNILLPKSLTTLYVCGNKLSTLACASSFLMHITRLDLSYNSKLSATAFKGVNLTQIRYLLMSFTKVKILEFFDVSNVNASYVDLSGMGLTNSSLIKLCTLLRDRVGHLNNMSLKSNDIMELQALSSCPQITGTLDVSKNKLKYVKCLDFLKGQKHIQTFNAEHCNITHFRSCKNANKLPLTELTFRYNRIREVKMNAFAHTINVTILNLNINIISLLSTKALRGLTQLQTLRLDNNLLSDLEKGMFVDLSSLKILNLRNNRISVIFKGIFLSLGQLTTLDLGGNKISHFDAGGLDGLKSLTNLYLDRNNLKLIDSSQFTAFQTILRVLDFQRNQIQFISQKASSPFVNLSSLIDLKLDGQQPYGIIGLPHGFFRGLHSLRSLFLTNNRIDHMASDVFDDLKGLHYLTLDNSENGMSHIHPGLFKNLRNLTVLSLENMGIHKLTKGVFANLSQLRRLQLGHNVMQHLEVDILDSLPSLQYLDLRYIPLSCSCQNEQLQKWTLSNPNVQLRHLHSMTCPASRRHHFYNFDTNVCYIHLGKCLFFTTAAVIFVFSVVPLLYVKLYWKMKYGYYAFRAWFSEQWRKLREDEENCDYDAFISYNFNDEHWVLEQLLPNMEGNGSSFKLCLHHRDFEPGRCIVDNIVSAVYSSRKTVCVVSRNFLQSEWCSLEIQLASYRLFAEHRDVLLLVLLERIPERELSSYHRMRKVMLRKTYLQWPDSECTDPAQAQLLFWNQLRRALRTDSRMEDKEESGFKNCIGNSNNQTFKCPKRDEESISFIVGDLPASAINISVTFNSVRHIPTGSFQGFLKLENLQMSNNKLRFIDRLAFQKLHHLKTLNLSSNHISELNYSVFQDLYNLTFLSLENNTIRDLPENLFNTTPHLNTLILRRNRLDKFSDVARSIASLSHLTKLDLCFNHLTSLSHLNILLPKSLTTLYVCGNKLSTLACASSFLMHITRLDLSYNSKLSATAFKGVNLTQIRYLLMSFTKVKIVEFFDVSNVNASYVDLSGMGLTNSSLIKLCTLLRDRVGHLNNMSLKSNDIMELQALSSCPQITGTLDVSKNKLKYVKCLDFLKGQKHIQTFSAEHCNITHFGSCKNANKLPLTELTFRYNRIREVKMDAFAHTINVTILNLNINIISLLSTKALRGLTQLQTLRLDNNLLSDLERGMFVDLSSLKILNLRNNRISVIFKGIFLSLGQLTTLDLGGNKISHFDAGGLDGLKSLTNLYLDRNNLKLIDSSQFTAFQTILRVLDFRGNQIRFISQKASSPFMNLSSLIDLKLDGQQPDGIIGLPRGFFRGLHSLRSLYLTNNRIAHIASNVFDDLKGLNLIRLDNSGNGVVNLQPGLFKRLRNLTVLSLENMGIHNLPKGVFANLSQLRRLQLGHNVMQHLEVDILDSLPSLQYLDLRYIPLSCSCQNEQLQKWTLSNPNVQSVHLHSLTCPESKKHRFYNFDTNVCYIHLGKCLFFTTAAVIFVFSVVPLLYVKLYWKMKYGYYAFRAWFSEQWRKLREDEENCDYDAFISYNFNDEHWVLEQLLPNMEGNGSSFKLCLHHRDFEPGRCIVDNIVSAVYSSRKTVCVVSRNFLQSEWCSLEIQLASYRLFAEHRDVLLLVLLERIPERELSSYHRMRKVMLRKTYLQWPDSECTDPAQAQLLFWNQLRRALRTDSRMEDKEESGFKNCIGGLYSNNQTFSCFKREEKSLSNIVGDLPASAINISITLNPVRHIPTGSFQGFLKLENLQMSNNKLRLIDRLAFQKLHHLKTLNLSSNNISELNYSVFQDLYNLTFLSLENNMIRDLPENLFNTTPHLNTLILRRNRLDKFSDVARSIASLSHLTKLDLCFNHLTSLSHLNILLPKSLTTLYVCGNKLSTLACASSFLMHITRLDLSYNSKLSATAFKGVNLTQIRYLLMSFTKVKILEFFDVSNVNASYVDLSGMGLTNSSLIKLCTLLRDRVGHLNNMSLKSNDIMELQALSSCPQITGTLDVSKNKLKDVKCLDFLKGQKHIQTFSAEHCIITHFGSCKNANKLPLTELTFRYNRIREVEVDAFAHTINVTILNLNINIISFLSTKALRGLTQLQTLRLDNNLLSDLLMGMFEDLSSLKILNLRNNRISVIFKGIFLSLGQLTTLDLGGNKISHFDAGGLDGLKSLTNLYLDRNNLKLIDSSQFTAFQTILRVLDFQGNQIQFLSQTASSPFVNLSSLIDLKLDGQQPYGIIGLPRGFFRGLHSLSSLFLTNNRIDRMASDVFDDLKGLHSLTLDNSGNGLSHIHPGLFKNLRNLIVLSLENMGIHNLPKGVFANLSQLRRLQLGHNVMQHLEVDILDSLPSLQYLDLRYIPLSCSCQNGQLQNWTLSNPNVQSIYLHSLTCPASKKHRFYNFDTNVCYIHLGKCLFFTTAAVIFVFSVVPLLYVKLYWKMKYGYYAFRAWFSEQWRKLREDEENCDYDAFISYNFNDEHWVLEQLLPNMEGNGSSFKLCLHHRDFEPGRCIVDNIVSAVYSSRKTVCVVSRNFLQSEWCSLEIQLASYRLFAEHRDVLLLVLLERIPERELSSYHRMRKVMLRKTYLQWPDSECTDPAQAQLLFWNQLRRALRTDSRMEDKEESG</sequence>
<dbReference type="InterPro" id="IPR032675">
    <property type="entry name" value="LRR_dom_sf"/>
</dbReference>
<dbReference type="Gene3D" id="3.80.10.10">
    <property type="entry name" value="Ribonuclease Inhibitor"/>
    <property type="match status" value="12"/>
</dbReference>
<dbReference type="SUPFAM" id="SSF52200">
    <property type="entry name" value="Toll/Interleukin receptor TIR domain"/>
    <property type="match status" value="3"/>
</dbReference>
<protein>
    <submittedName>
        <fullName evidence="17">Toll-like receptor 13</fullName>
    </submittedName>
</protein>
<organism evidence="17 18">
    <name type="scientific">Merluccius polli</name>
    <name type="common">Benguela hake</name>
    <name type="synonym">Merluccius cadenati</name>
    <dbReference type="NCBI Taxonomy" id="89951"/>
    <lineage>
        <taxon>Eukaryota</taxon>
        <taxon>Metazoa</taxon>
        <taxon>Chordata</taxon>
        <taxon>Craniata</taxon>
        <taxon>Vertebrata</taxon>
        <taxon>Euteleostomi</taxon>
        <taxon>Actinopterygii</taxon>
        <taxon>Neopterygii</taxon>
        <taxon>Teleostei</taxon>
        <taxon>Neoteleostei</taxon>
        <taxon>Acanthomorphata</taxon>
        <taxon>Zeiogadaria</taxon>
        <taxon>Gadariae</taxon>
        <taxon>Gadiformes</taxon>
        <taxon>Gadoidei</taxon>
        <taxon>Merlucciidae</taxon>
        <taxon>Merluccius</taxon>
    </lineage>
</organism>
<dbReference type="PROSITE" id="PS51450">
    <property type="entry name" value="LRR"/>
    <property type="match status" value="16"/>
</dbReference>
<evidence type="ECO:0000256" key="7">
    <source>
        <dbReference type="ARBA" id="ARBA00022737"/>
    </source>
</evidence>
<dbReference type="SMART" id="SM00369">
    <property type="entry name" value="LRR_TYP"/>
    <property type="match status" value="41"/>
</dbReference>
<feature type="transmembrane region" description="Helical" evidence="14">
    <location>
        <begin position="2581"/>
        <end position="2604"/>
    </location>
</feature>
<evidence type="ECO:0000256" key="11">
    <source>
        <dbReference type="ARBA" id="ARBA00023170"/>
    </source>
</evidence>
<dbReference type="GO" id="GO:0005886">
    <property type="term" value="C:plasma membrane"/>
    <property type="evidence" value="ECO:0007669"/>
    <property type="project" value="TreeGrafter"/>
</dbReference>
<keyword evidence="10 14" id="KW-0472">Membrane</keyword>
<keyword evidence="9 14" id="KW-1133">Transmembrane helix</keyword>
<keyword evidence="11 17" id="KW-0675">Receptor</keyword>
<proteinExistence type="inferred from homology"/>
<dbReference type="InterPro" id="IPR001611">
    <property type="entry name" value="Leu-rich_rpt"/>
</dbReference>
<dbReference type="FunFam" id="3.80.10.10:FF:001164">
    <property type="entry name" value="GH01279p"/>
    <property type="match status" value="5"/>
</dbReference>
<dbReference type="PANTHER" id="PTHR24365">
    <property type="entry name" value="TOLL-LIKE RECEPTOR"/>
    <property type="match status" value="1"/>
</dbReference>
<evidence type="ECO:0000256" key="6">
    <source>
        <dbReference type="ARBA" id="ARBA00022729"/>
    </source>
</evidence>
<accession>A0AA47MFT6</accession>
<keyword evidence="4" id="KW-0433">Leucine-rich repeat</keyword>
<dbReference type="GO" id="GO:0002224">
    <property type="term" value="P:toll-like receptor signaling pathway"/>
    <property type="evidence" value="ECO:0007669"/>
    <property type="project" value="TreeGrafter"/>
</dbReference>
<evidence type="ECO:0000256" key="5">
    <source>
        <dbReference type="ARBA" id="ARBA00022692"/>
    </source>
</evidence>
<dbReference type="InterPro" id="IPR035897">
    <property type="entry name" value="Toll_tir_struct_dom_sf"/>
</dbReference>
<reference evidence="17" key="1">
    <citation type="journal article" date="2023" name="Front. Mar. Sci.">
        <title>A new Merluccius polli reference genome to investigate the effects of global change in West African waters.</title>
        <authorList>
            <person name="Mateo J.L."/>
            <person name="Blanco-Fernandez C."/>
            <person name="Garcia-Vazquez E."/>
            <person name="Machado-Schiaffino G."/>
        </authorList>
    </citation>
    <scope>NUCLEOTIDE SEQUENCE</scope>
    <source>
        <strain evidence="17">C29</strain>
        <tissue evidence="17">Fin</tissue>
    </source>
</reference>
<keyword evidence="18" id="KW-1185">Reference proteome</keyword>
<evidence type="ECO:0000259" key="16">
    <source>
        <dbReference type="PROSITE" id="PS50104"/>
    </source>
</evidence>
<evidence type="ECO:0000256" key="3">
    <source>
        <dbReference type="ARBA" id="ARBA00022588"/>
    </source>
</evidence>
<dbReference type="Gene3D" id="3.40.50.10140">
    <property type="entry name" value="Toll/interleukin-1 receptor homology (TIR) domain"/>
    <property type="match status" value="3"/>
</dbReference>
<dbReference type="Pfam" id="PF13855">
    <property type="entry name" value="LRR_8"/>
    <property type="match status" value="15"/>
</dbReference>
<feature type="chain" id="PRO_5041373817" evidence="15">
    <location>
        <begin position="23"/>
        <end position="2791"/>
    </location>
</feature>
<evidence type="ECO:0000256" key="14">
    <source>
        <dbReference type="SAM" id="Phobius"/>
    </source>
</evidence>
<dbReference type="PROSITE" id="PS50104">
    <property type="entry name" value="TIR"/>
    <property type="match status" value="3"/>
</dbReference>
<evidence type="ECO:0000256" key="1">
    <source>
        <dbReference type="ARBA" id="ARBA00004479"/>
    </source>
</evidence>
<dbReference type="InterPro" id="IPR003591">
    <property type="entry name" value="Leu-rich_rpt_typical-subtyp"/>
</dbReference>
<dbReference type="GO" id="GO:0038023">
    <property type="term" value="F:signaling receptor activity"/>
    <property type="evidence" value="ECO:0007669"/>
    <property type="project" value="TreeGrafter"/>
</dbReference>
<dbReference type="GO" id="GO:0045087">
    <property type="term" value="P:innate immune response"/>
    <property type="evidence" value="ECO:0007669"/>
    <property type="project" value="UniProtKB-KW"/>
</dbReference>
<dbReference type="SMART" id="SM00255">
    <property type="entry name" value="TIR"/>
    <property type="match status" value="3"/>
</dbReference>
<name>A0AA47MFT6_MERPO</name>
<evidence type="ECO:0000313" key="18">
    <source>
        <dbReference type="Proteomes" id="UP001174136"/>
    </source>
</evidence>
<dbReference type="GO" id="GO:0006954">
    <property type="term" value="P:inflammatory response"/>
    <property type="evidence" value="ECO:0007669"/>
    <property type="project" value="UniProtKB-KW"/>
</dbReference>
<evidence type="ECO:0000256" key="12">
    <source>
        <dbReference type="ARBA" id="ARBA00023180"/>
    </source>
</evidence>
<evidence type="ECO:0000256" key="4">
    <source>
        <dbReference type="ARBA" id="ARBA00022614"/>
    </source>
</evidence>
<dbReference type="SUPFAM" id="SSF52058">
    <property type="entry name" value="L domain-like"/>
    <property type="match status" value="7"/>
</dbReference>
<evidence type="ECO:0000256" key="8">
    <source>
        <dbReference type="ARBA" id="ARBA00022859"/>
    </source>
</evidence>
<evidence type="ECO:0000256" key="10">
    <source>
        <dbReference type="ARBA" id="ARBA00023136"/>
    </source>
</evidence>
<comment type="similarity">
    <text evidence="2">Belongs to the Toll-like receptor family.</text>
</comment>
<gene>
    <name evidence="17" type="primary">Tlr13_6</name>
    <name evidence="17" type="ORF">N1851_024070</name>
</gene>
<dbReference type="SMART" id="SM00365">
    <property type="entry name" value="LRR_SD22"/>
    <property type="match status" value="20"/>
</dbReference>
<feature type="transmembrane region" description="Helical" evidence="14">
    <location>
        <begin position="1657"/>
        <end position="1681"/>
    </location>
</feature>
<feature type="transmembrane region" description="Helical" evidence="14">
    <location>
        <begin position="737"/>
        <end position="760"/>
    </location>
</feature>
<keyword evidence="8" id="KW-0391">Immunity</keyword>
<evidence type="ECO:0000256" key="2">
    <source>
        <dbReference type="ARBA" id="ARBA00009634"/>
    </source>
</evidence>
<dbReference type="SMART" id="SM00364">
    <property type="entry name" value="LRR_BAC"/>
    <property type="match status" value="15"/>
</dbReference>
<keyword evidence="6 15" id="KW-0732">Signal</keyword>
<keyword evidence="12" id="KW-0325">Glycoprotein</keyword>
<dbReference type="Pfam" id="PF01582">
    <property type="entry name" value="TIR"/>
    <property type="match status" value="3"/>
</dbReference>
<keyword evidence="5 14" id="KW-0812">Transmembrane</keyword>
<comment type="caution">
    <text evidence="17">The sequence shown here is derived from an EMBL/GenBank/DDBJ whole genome shotgun (WGS) entry which is preliminary data.</text>
</comment>
<keyword evidence="3" id="KW-0399">Innate immunity</keyword>
<feature type="signal peptide" evidence="15">
    <location>
        <begin position="1"/>
        <end position="22"/>
    </location>
</feature>
<evidence type="ECO:0000313" key="17">
    <source>
        <dbReference type="EMBL" id="KAK0139294.1"/>
    </source>
</evidence>
<dbReference type="FunFam" id="3.40.50.10140:FF:000001">
    <property type="entry name" value="Toll-like receptor 2"/>
    <property type="match status" value="3"/>
</dbReference>
<dbReference type="EMBL" id="JAOPHQ010004459">
    <property type="protein sequence ID" value="KAK0139294.1"/>
    <property type="molecule type" value="Genomic_DNA"/>
</dbReference>
<evidence type="ECO:0000256" key="9">
    <source>
        <dbReference type="ARBA" id="ARBA00022989"/>
    </source>
</evidence>
<keyword evidence="13" id="KW-0395">Inflammatory response</keyword>